<dbReference type="EMBL" id="JAUSUD010000014">
    <property type="protein sequence ID" value="MDQ0231660.1"/>
    <property type="molecule type" value="Genomic_DNA"/>
</dbReference>
<comment type="caution">
    <text evidence="3">The sequence shown here is derived from an EMBL/GenBank/DDBJ whole genome shotgun (WGS) entry which is preliminary data.</text>
</comment>
<evidence type="ECO:0000313" key="4">
    <source>
        <dbReference type="Proteomes" id="UP001234495"/>
    </source>
</evidence>
<feature type="compositionally biased region" description="Basic and acidic residues" evidence="1">
    <location>
        <begin position="25"/>
        <end position="35"/>
    </location>
</feature>
<gene>
    <name evidence="3" type="ORF">J2S19_002944</name>
</gene>
<evidence type="ECO:0000256" key="2">
    <source>
        <dbReference type="SAM" id="SignalP"/>
    </source>
</evidence>
<evidence type="ECO:0000256" key="1">
    <source>
        <dbReference type="SAM" id="MobiDB-lite"/>
    </source>
</evidence>
<evidence type="ECO:0000313" key="3">
    <source>
        <dbReference type="EMBL" id="MDQ0231660.1"/>
    </source>
</evidence>
<keyword evidence="4" id="KW-1185">Reference proteome</keyword>
<dbReference type="PROSITE" id="PS51257">
    <property type="entry name" value="PROKAR_LIPOPROTEIN"/>
    <property type="match status" value="1"/>
</dbReference>
<feature type="region of interest" description="Disordered" evidence="1">
    <location>
        <begin position="25"/>
        <end position="46"/>
    </location>
</feature>
<dbReference type="RefSeq" id="WP_307342991.1">
    <property type="nucleotide sequence ID" value="NZ_JAUSUD010000014.1"/>
</dbReference>
<evidence type="ECO:0008006" key="5">
    <source>
        <dbReference type="Google" id="ProtNLM"/>
    </source>
</evidence>
<organism evidence="3 4">
    <name type="scientific">Metabacillus malikii</name>
    <dbReference type="NCBI Taxonomy" id="1504265"/>
    <lineage>
        <taxon>Bacteria</taxon>
        <taxon>Bacillati</taxon>
        <taxon>Bacillota</taxon>
        <taxon>Bacilli</taxon>
        <taxon>Bacillales</taxon>
        <taxon>Bacillaceae</taxon>
        <taxon>Metabacillus</taxon>
    </lineage>
</organism>
<accession>A0ABT9ZI55</accession>
<reference evidence="3 4" key="1">
    <citation type="submission" date="2023-07" db="EMBL/GenBank/DDBJ databases">
        <title>Genomic Encyclopedia of Type Strains, Phase IV (KMG-IV): sequencing the most valuable type-strain genomes for metagenomic binning, comparative biology and taxonomic classification.</title>
        <authorList>
            <person name="Goeker M."/>
        </authorList>
    </citation>
    <scope>NUCLEOTIDE SEQUENCE [LARGE SCALE GENOMIC DNA]</scope>
    <source>
        <strain evidence="3 4">DSM 29005</strain>
    </source>
</reference>
<feature type="chain" id="PRO_5046470652" description="Lipoprotein" evidence="2">
    <location>
        <begin position="21"/>
        <end position="165"/>
    </location>
</feature>
<proteinExistence type="predicted"/>
<name>A0ABT9ZI55_9BACI</name>
<keyword evidence="2" id="KW-0732">Signal</keyword>
<sequence>MRKVKSLLIPTFILLFVAIAGCSSDEKASEPKSNDSSKSSSELPIEEIEKRFNEKEFSKKYPDYQVNFEQESGMESVYITNHDPKDLANLPDYQELIEYGYVSLESDDMVYAIDIFLKDTESYYSAEYNAETKELITEDGDWTPEGDLEKFVSERLEMIDYVLQK</sequence>
<dbReference type="Proteomes" id="UP001234495">
    <property type="component" value="Unassembled WGS sequence"/>
</dbReference>
<protein>
    <recommendedName>
        <fullName evidence="5">Lipoprotein</fullName>
    </recommendedName>
</protein>
<feature type="signal peptide" evidence="2">
    <location>
        <begin position="1"/>
        <end position="20"/>
    </location>
</feature>